<reference evidence="2 3" key="1">
    <citation type="journal article" date="2015" name="Genome Biol. Evol.">
        <title>Phylogenomic analyses indicate that early fungi evolved digesting cell walls of algal ancestors of land plants.</title>
        <authorList>
            <person name="Chang Y."/>
            <person name="Wang S."/>
            <person name="Sekimoto S."/>
            <person name="Aerts A.L."/>
            <person name="Choi C."/>
            <person name="Clum A."/>
            <person name="LaButti K.M."/>
            <person name="Lindquist E.A."/>
            <person name="Yee Ngan C."/>
            <person name="Ohm R.A."/>
            <person name="Salamov A.A."/>
            <person name="Grigoriev I.V."/>
            <person name="Spatafora J.W."/>
            <person name="Berbee M.L."/>
        </authorList>
    </citation>
    <scope>NUCLEOTIDE SEQUENCE [LARGE SCALE GENOMIC DNA]</scope>
    <source>
        <strain evidence="2 3">JEL478</strain>
    </source>
</reference>
<keyword evidence="1" id="KW-0812">Transmembrane</keyword>
<keyword evidence="1" id="KW-0472">Membrane</keyword>
<evidence type="ECO:0000313" key="2">
    <source>
        <dbReference type="EMBL" id="KXS14647.1"/>
    </source>
</evidence>
<keyword evidence="1" id="KW-1133">Transmembrane helix</keyword>
<protein>
    <submittedName>
        <fullName evidence="2">Uncharacterized protein</fullName>
    </submittedName>
</protein>
<accession>A0A139ACZ1</accession>
<keyword evidence="3" id="KW-1185">Reference proteome</keyword>
<dbReference type="AlphaFoldDB" id="A0A139ACZ1"/>
<name>A0A139ACZ1_GONPJ</name>
<gene>
    <name evidence="2" type="ORF">M427DRAFT_336383</name>
</gene>
<feature type="transmembrane region" description="Helical" evidence="1">
    <location>
        <begin position="14"/>
        <end position="40"/>
    </location>
</feature>
<sequence>MSISSPPSPPARLFYYFFSFPFTVAGASTAAPSACVSAIFSGAPICPPKKASRVIEWM</sequence>
<evidence type="ECO:0000256" key="1">
    <source>
        <dbReference type="SAM" id="Phobius"/>
    </source>
</evidence>
<dbReference type="Proteomes" id="UP000070544">
    <property type="component" value="Unassembled WGS sequence"/>
</dbReference>
<evidence type="ECO:0000313" key="3">
    <source>
        <dbReference type="Proteomes" id="UP000070544"/>
    </source>
</evidence>
<proteinExistence type="predicted"/>
<dbReference type="EMBL" id="KQ965767">
    <property type="protein sequence ID" value="KXS14647.1"/>
    <property type="molecule type" value="Genomic_DNA"/>
</dbReference>
<organism evidence="2 3">
    <name type="scientific">Gonapodya prolifera (strain JEL478)</name>
    <name type="common">Monoblepharis prolifera</name>
    <dbReference type="NCBI Taxonomy" id="1344416"/>
    <lineage>
        <taxon>Eukaryota</taxon>
        <taxon>Fungi</taxon>
        <taxon>Fungi incertae sedis</taxon>
        <taxon>Chytridiomycota</taxon>
        <taxon>Chytridiomycota incertae sedis</taxon>
        <taxon>Monoblepharidomycetes</taxon>
        <taxon>Monoblepharidales</taxon>
        <taxon>Gonapodyaceae</taxon>
        <taxon>Gonapodya</taxon>
    </lineage>
</organism>